<feature type="compositionally biased region" description="Acidic residues" evidence="1">
    <location>
        <begin position="958"/>
        <end position="967"/>
    </location>
</feature>
<protein>
    <submittedName>
        <fullName evidence="3">Uncharacterized protein</fullName>
    </submittedName>
</protein>
<feature type="compositionally biased region" description="Low complexity" evidence="1">
    <location>
        <begin position="801"/>
        <end position="834"/>
    </location>
</feature>
<keyword evidence="2" id="KW-0472">Membrane</keyword>
<feature type="region of interest" description="Disordered" evidence="1">
    <location>
        <begin position="340"/>
        <end position="365"/>
    </location>
</feature>
<feature type="transmembrane region" description="Helical" evidence="2">
    <location>
        <begin position="188"/>
        <end position="207"/>
    </location>
</feature>
<feature type="compositionally biased region" description="Polar residues" evidence="1">
    <location>
        <begin position="591"/>
        <end position="601"/>
    </location>
</feature>
<dbReference type="EMBL" id="CADCXV010000502">
    <property type="protein sequence ID" value="CAB0030578.1"/>
    <property type="molecule type" value="Genomic_DNA"/>
</dbReference>
<keyword evidence="4" id="KW-1185">Reference proteome</keyword>
<feature type="compositionally biased region" description="Basic and acidic residues" evidence="1">
    <location>
        <begin position="607"/>
        <end position="617"/>
    </location>
</feature>
<feature type="compositionally biased region" description="Low complexity" evidence="1">
    <location>
        <begin position="944"/>
        <end position="957"/>
    </location>
</feature>
<feature type="region of interest" description="Disordered" evidence="1">
    <location>
        <begin position="928"/>
        <end position="1039"/>
    </location>
</feature>
<feature type="region of interest" description="Disordered" evidence="1">
    <location>
        <begin position="801"/>
        <end position="907"/>
    </location>
</feature>
<gene>
    <name evidence="3" type="ORF">TBRA_LOCUS2576</name>
</gene>
<feature type="region of interest" description="Disordered" evidence="1">
    <location>
        <begin position="424"/>
        <end position="445"/>
    </location>
</feature>
<feature type="compositionally biased region" description="Basic and acidic residues" evidence="1">
    <location>
        <begin position="875"/>
        <end position="889"/>
    </location>
</feature>
<feature type="compositionally biased region" description="Polar residues" evidence="1">
    <location>
        <begin position="835"/>
        <end position="857"/>
    </location>
</feature>
<keyword evidence="2" id="KW-0812">Transmembrane</keyword>
<accession>A0A6H5HZN2</accession>
<keyword evidence="2" id="KW-1133">Transmembrane helix</keyword>
<name>A0A6H5HZN2_9HYME</name>
<feature type="compositionally biased region" description="Low complexity" evidence="1">
    <location>
        <begin position="425"/>
        <end position="445"/>
    </location>
</feature>
<dbReference type="AlphaFoldDB" id="A0A6H5HZN2"/>
<evidence type="ECO:0000313" key="4">
    <source>
        <dbReference type="Proteomes" id="UP000479190"/>
    </source>
</evidence>
<dbReference type="Proteomes" id="UP000479190">
    <property type="component" value="Unassembled WGS sequence"/>
</dbReference>
<feature type="compositionally biased region" description="Low complexity" evidence="1">
    <location>
        <begin position="1006"/>
        <end position="1031"/>
    </location>
</feature>
<evidence type="ECO:0000313" key="3">
    <source>
        <dbReference type="EMBL" id="CAB0030578.1"/>
    </source>
</evidence>
<feature type="compositionally biased region" description="Polar residues" evidence="1">
    <location>
        <begin position="534"/>
        <end position="548"/>
    </location>
</feature>
<organism evidence="3 4">
    <name type="scientific">Trichogramma brassicae</name>
    <dbReference type="NCBI Taxonomy" id="86971"/>
    <lineage>
        <taxon>Eukaryota</taxon>
        <taxon>Metazoa</taxon>
        <taxon>Ecdysozoa</taxon>
        <taxon>Arthropoda</taxon>
        <taxon>Hexapoda</taxon>
        <taxon>Insecta</taxon>
        <taxon>Pterygota</taxon>
        <taxon>Neoptera</taxon>
        <taxon>Endopterygota</taxon>
        <taxon>Hymenoptera</taxon>
        <taxon>Apocrita</taxon>
        <taxon>Proctotrupomorpha</taxon>
        <taxon>Chalcidoidea</taxon>
        <taxon>Trichogrammatidae</taxon>
        <taxon>Trichogramma</taxon>
    </lineage>
</organism>
<sequence>MGARLQLGAEPNQNSYRAINKSKRKFCRKRMNKFALSRASGGVPIIIRRARTAIDLRGAHIFVDEGTTRHLVVNYVFNYDRIFLIFFFCEPAEGLCSKRKEGRKWRRRVRLRRVPGASPREHKLAITLLLLLKRGLSLFRSRSWPAAASLLPTRCFEIYFPSKRSNEIFARARNVSSSRRKKKSSVRLLLGIFIGLSILLLLAHTSLSSSKPDNPPSSWRRYRNNHRSHLVNHQPLLLRRQFQQQHQQHRHHRPVAAASPRRIRALSEFLLPPPAPPVGGPSYRPALASSLKPASSQLVPVVHSRQGRVVQQQHQQKQQQQESKPINYLSRLMNLLNPFAKDDDDDDDDIVDNHPGPADYPRLPLPPPQIVAQYAPQMPYVKREHTFTTTSSYYPSPAPIPVLPPSSLPPHQQPSSIAKNYHTLPAESHSNNNNNPGPWAAAAAPAPASTGKSCNACNKVPWVPIIHNNLYSNPTGQYAPNAGHIVTSGYVASSSYQVQTDHHQSASPPLSPTSFKSNSPGLLSSDYGAPPAGQFSSQNYEASPQFSNGDGHGPPQDSYNHGPPPPDINNNNNNNFNHQSSGVSISDHHQSPPSSFGNSGESFDGIELDHPPPDYHNQDSSNLDYEQHHQSSDLIGVVKEPAPSDSNDQLHGQEPEHAESRPVVTNNNNDNLEHHHHRYFASSTTSPPPIVHVNKNTLTVHFQRSPIIDLSVAGISTATPSTTTTSTMSSSIGTRRPIYQRSPPTFEGKSNHNNNNNNVESTKPRLEASLIDYIVSGPRESFASSERKTVTGSSVIIPIARTTTTTSTRRPTTISTTTTTTSNPSPTASRNSNSIIGDQKQQGSIIETLVQSYGSSREQSRDRNTDNSGSSSGGQRERELLTRPYKDAEDYSGSASREVVVPHKDSEKNNKQIIQIIIPYTSQYTPSPFHPTHAINGHAKNFASPSDSQSSSSSSEEIGIEEIDDDDSSSRSGVEDNVLIEESRRVSVTHGGGTSDKATTRRNRPTPRASSTTTSTTTTTTTTTTSTTTTTEQPPPAFLSNNAIDVHRLQKNIDNWTIQVRSIIHIHIT</sequence>
<feature type="region of interest" description="Disordered" evidence="1">
    <location>
        <begin position="743"/>
        <end position="763"/>
    </location>
</feature>
<proteinExistence type="predicted"/>
<evidence type="ECO:0000256" key="1">
    <source>
        <dbReference type="SAM" id="MobiDB-lite"/>
    </source>
</evidence>
<feature type="compositionally biased region" description="Basic and acidic residues" evidence="1">
    <location>
        <begin position="651"/>
        <end position="660"/>
    </location>
</feature>
<feature type="region of interest" description="Disordered" evidence="1">
    <location>
        <begin position="496"/>
        <end position="671"/>
    </location>
</feature>
<feature type="compositionally biased region" description="Polar residues" evidence="1">
    <location>
        <begin position="496"/>
        <end position="522"/>
    </location>
</feature>
<reference evidence="3 4" key="1">
    <citation type="submission" date="2020-02" db="EMBL/GenBank/DDBJ databases">
        <authorList>
            <person name="Ferguson B K."/>
        </authorList>
    </citation>
    <scope>NUCLEOTIDE SEQUENCE [LARGE SCALE GENOMIC DNA]</scope>
</reference>
<evidence type="ECO:0000256" key="2">
    <source>
        <dbReference type="SAM" id="Phobius"/>
    </source>
</evidence>